<evidence type="ECO:0000313" key="3">
    <source>
        <dbReference type="Proteomes" id="UP000667650"/>
    </source>
</evidence>
<dbReference type="Pfam" id="PF08309">
    <property type="entry name" value="LVIVD"/>
    <property type="match status" value="3"/>
</dbReference>
<name>A0A964WY17_9FLAO</name>
<protein>
    <recommendedName>
        <fullName evidence="4">LVIVD repeat-containing protein</fullName>
    </recommendedName>
</protein>
<keyword evidence="1" id="KW-0732">Signal</keyword>
<dbReference type="AlphaFoldDB" id="A0A964WY17"/>
<dbReference type="PROSITE" id="PS51257">
    <property type="entry name" value="PROKAR_LIPOPROTEIN"/>
    <property type="match status" value="1"/>
</dbReference>
<sequence>MKKSILYLFSLTLFSFVSCDNDNGDNQFADYLVARPLIMSKAEFASSVDIVAPLPIEESGKVYTYKDYIFVNDRYQGIHVIDNSNPEQPVKIAFIKIPGNVDISVKNNYLYADSLMDLVVLDISDINGISQVNRLENVLYNNIFWPFEADIIESENYDYENEILIGWETTTERRLISEVEQRNDWSQFDDLALAEAANDVGAGQGGSLARFKIVADYLYAVDSHNINVFNISDLENPQDLEDVYAGFDIETIFNHGNHLFLGSMRGMYIYDITDPAVPTFVSEFQHGTACDPVVVDGDYAYVTLRGGNGCGALESGLFIVDISDIENPELAISYPMDEPYGLGIQNEKIFVCDGASGLKVYDKTDINDLIQLDHFKDIVTFDVIPLETHLIMVGDGVLYQYEYLDDGIKLMSQIGLN</sequence>
<dbReference type="RefSeq" id="WP_166523541.1">
    <property type="nucleotide sequence ID" value="NZ_JAAABI010000002.1"/>
</dbReference>
<dbReference type="EMBL" id="JAAABI010000002">
    <property type="protein sequence ID" value="NAY92154.1"/>
    <property type="molecule type" value="Genomic_DNA"/>
</dbReference>
<dbReference type="SUPFAM" id="SSF101908">
    <property type="entry name" value="Putative isomerase YbhE"/>
    <property type="match status" value="1"/>
</dbReference>
<dbReference type="InterPro" id="IPR013211">
    <property type="entry name" value="LVIVD"/>
</dbReference>
<keyword evidence="3" id="KW-1185">Reference proteome</keyword>
<comment type="caution">
    <text evidence="2">The sequence shown here is derived from an EMBL/GenBank/DDBJ whole genome shotgun (WGS) entry which is preliminary data.</text>
</comment>
<accession>A0A964WY17</accession>
<reference evidence="2" key="1">
    <citation type="submission" date="2020-01" db="EMBL/GenBank/DDBJ databases">
        <title>Muricauda ochracea sp. nov., isolated from a tidal flat of Garorim bay in Korea.</title>
        <authorList>
            <person name="Kim D."/>
            <person name="Yoo Y."/>
            <person name="Kim J.-J."/>
        </authorList>
    </citation>
    <scope>NUCLEOTIDE SEQUENCE</scope>
    <source>
        <strain evidence="2">JGD-17</strain>
    </source>
</reference>
<feature type="chain" id="PRO_5037155329" description="LVIVD repeat-containing protein" evidence="1">
    <location>
        <begin position="20"/>
        <end position="417"/>
    </location>
</feature>
<dbReference type="Proteomes" id="UP000667650">
    <property type="component" value="Unassembled WGS sequence"/>
</dbReference>
<gene>
    <name evidence="2" type="ORF">GTQ34_09500</name>
</gene>
<organism evidence="2 3">
    <name type="scientific">Flagellimonas ochracea</name>
    <dbReference type="NCBI Taxonomy" id="2696472"/>
    <lineage>
        <taxon>Bacteria</taxon>
        <taxon>Pseudomonadati</taxon>
        <taxon>Bacteroidota</taxon>
        <taxon>Flavobacteriia</taxon>
        <taxon>Flavobacteriales</taxon>
        <taxon>Flavobacteriaceae</taxon>
        <taxon>Flagellimonas</taxon>
    </lineage>
</organism>
<evidence type="ECO:0008006" key="4">
    <source>
        <dbReference type="Google" id="ProtNLM"/>
    </source>
</evidence>
<evidence type="ECO:0000256" key="1">
    <source>
        <dbReference type="SAM" id="SignalP"/>
    </source>
</evidence>
<proteinExistence type="predicted"/>
<feature type="signal peptide" evidence="1">
    <location>
        <begin position="1"/>
        <end position="19"/>
    </location>
</feature>
<evidence type="ECO:0000313" key="2">
    <source>
        <dbReference type="EMBL" id="NAY92154.1"/>
    </source>
</evidence>